<keyword evidence="2" id="KW-0614">Plasmid</keyword>
<feature type="region of interest" description="Disordered" evidence="1">
    <location>
        <begin position="301"/>
        <end position="333"/>
    </location>
</feature>
<protein>
    <recommendedName>
        <fullName evidence="4">Phosphoadenosine phosphosulfate reductase</fullName>
    </recommendedName>
</protein>
<evidence type="ECO:0000256" key="1">
    <source>
        <dbReference type="SAM" id="MobiDB-lite"/>
    </source>
</evidence>
<evidence type="ECO:0000313" key="3">
    <source>
        <dbReference type="Proteomes" id="UP001059971"/>
    </source>
</evidence>
<geneLocation type="plasmid" evidence="2 3">
    <name>pBAR3</name>
</geneLocation>
<dbReference type="Proteomes" id="UP001059971">
    <property type="component" value="Plasmid pBAR3"/>
</dbReference>
<keyword evidence="3" id="KW-1185">Reference proteome</keyword>
<gene>
    <name evidence="2" type="ORF">SBA_pBAR3_0820</name>
</gene>
<accession>A0ABM7G938</accession>
<evidence type="ECO:0008006" key="4">
    <source>
        <dbReference type="Google" id="ProtNLM"/>
    </source>
</evidence>
<evidence type="ECO:0000313" key="2">
    <source>
        <dbReference type="EMBL" id="BBF72515.1"/>
    </source>
</evidence>
<reference evidence="2" key="1">
    <citation type="submission" date="2018-07" db="EMBL/GenBank/DDBJ databases">
        <title>Complete genome sequence of Sphingomonas bisphenolicum strain AO1, a bisphenol A degradative bacterium isolated from Japanese farm field.</title>
        <authorList>
            <person name="Murakami M."/>
            <person name="Koh M."/>
            <person name="Koba S."/>
            <person name="Matsumura Y."/>
        </authorList>
    </citation>
    <scope>NUCLEOTIDE SEQUENCE</scope>
    <source>
        <strain evidence="2">AO1</strain>
        <plasmid evidence="2">pBAR3</plasmid>
    </source>
</reference>
<proteinExistence type="predicted"/>
<organism evidence="2 3">
    <name type="scientific">Sphingomonas bisphenolicum</name>
    <dbReference type="NCBI Taxonomy" id="296544"/>
    <lineage>
        <taxon>Bacteria</taxon>
        <taxon>Pseudomonadati</taxon>
        <taxon>Pseudomonadota</taxon>
        <taxon>Alphaproteobacteria</taxon>
        <taxon>Sphingomonadales</taxon>
        <taxon>Sphingomonadaceae</taxon>
        <taxon>Sphingomonas</taxon>
    </lineage>
</organism>
<dbReference type="Gene3D" id="3.40.50.620">
    <property type="entry name" value="HUPs"/>
    <property type="match status" value="1"/>
</dbReference>
<name>A0ABM7G938_9SPHN</name>
<sequence length="347" mass="38629">MHRVPNDAAHCRVPDRIELDPQAPIILAYGVGVDSTALLIELHARGETPDLVLTADPGAEKPDTYEYQSMMAAWMAARGIPYEVVAYRPKRFKHYPPYATILTNLLANATLPSISLGRHSCSLKWKVAPQDAFLKQWPPAKAAWAAGGKVVRLIGYDASPADARRYRHAAGIDDPLFECRYPLRDWGWTRARCEARITQAGLPVPPKSSCFFCGAIKPDEVRALPPWCLRLIVLIEARAAPRLHTVEGLWRRSTRTRPGRITDFIRAERLLPQAEIGEILRTAPTELLRFQDAAALVPSANGRPWSNGSPTLLQGRPQAVSRQPRGAAPSRDMCTARPQHTHRLCRL</sequence>
<dbReference type="SUPFAM" id="SSF52402">
    <property type="entry name" value="Adenine nucleotide alpha hydrolases-like"/>
    <property type="match status" value="1"/>
</dbReference>
<dbReference type="InterPro" id="IPR014729">
    <property type="entry name" value="Rossmann-like_a/b/a_fold"/>
</dbReference>
<dbReference type="EMBL" id="AP018821">
    <property type="protein sequence ID" value="BBF72515.1"/>
    <property type="molecule type" value="Genomic_DNA"/>
</dbReference>